<sequence length="89" mass="9732">MRPAWRWRSTGSREEARKTQRHGHAGEAANGWTEFDERGRAPTSARQAGRGEGAKRGETCEAKVGGQRRPPYSSAEVAIVFNTESTSAS</sequence>
<name>A0AAI8B771_9BURK</name>
<evidence type="ECO:0000256" key="1">
    <source>
        <dbReference type="SAM" id="MobiDB-lite"/>
    </source>
</evidence>
<dbReference type="KEGG" id="bok:DM82_1345"/>
<accession>A0AAI8B771</accession>
<evidence type="ECO:0000313" key="3">
    <source>
        <dbReference type="Proteomes" id="UP000029424"/>
    </source>
</evidence>
<reference evidence="2 3" key="1">
    <citation type="submission" date="2014-06" db="EMBL/GenBank/DDBJ databases">
        <authorList>
            <person name="Bishop-Lilly K.A."/>
            <person name="Broomall S.M."/>
            <person name="Chain P.S."/>
            <person name="Chertkov O."/>
            <person name="Coyne S.R."/>
            <person name="Daligault H.E."/>
            <person name="Davenport K.W."/>
            <person name="Erkkila T."/>
            <person name="Frey K.G."/>
            <person name="Gibbons H.S."/>
            <person name="Gu W."/>
            <person name="Jaissle J."/>
            <person name="Johnson S.L."/>
            <person name="Koroleva G.I."/>
            <person name="Ladner J.T."/>
            <person name="Lo C.-C."/>
            <person name="Minogue T.D."/>
            <person name="Munk C."/>
            <person name="Palacios G.F."/>
            <person name="Redden C.L."/>
            <person name="Rosenzweig C.N."/>
            <person name="Scholz M.B."/>
            <person name="Teshima H."/>
            <person name="Xu Y."/>
        </authorList>
    </citation>
    <scope>NUCLEOTIDE SEQUENCE [LARGE SCALE GENOMIC DNA]</scope>
    <source>
        <strain evidence="2 3">EO147</strain>
    </source>
</reference>
<protein>
    <submittedName>
        <fullName evidence="2">Uncharacterized protein</fullName>
    </submittedName>
</protein>
<feature type="region of interest" description="Disordered" evidence="1">
    <location>
        <begin position="1"/>
        <end position="78"/>
    </location>
</feature>
<dbReference type="EMBL" id="CP008726">
    <property type="protein sequence ID" value="AIO66865.1"/>
    <property type="molecule type" value="Genomic_DNA"/>
</dbReference>
<dbReference type="Proteomes" id="UP000029424">
    <property type="component" value="Chromosome 1"/>
</dbReference>
<proteinExistence type="predicted"/>
<evidence type="ECO:0000313" key="2">
    <source>
        <dbReference type="EMBL" id="AIO66865.1"/>
    </source>
</evidence>
<keyword evidence="3" id="KW-1185">Reference proteome</keyword>
<dbReference type="AlphaFoldDB" id="A0AAI8B771"/>
<organism evidence="2 3">
    <name type="scientific">Burkholderia oklahomensis</name>
    <dbReference type="NCBI Taxonomy" id="342113"/>
    <lineage>
        <taxon>Bacteria</taxon>
        <taxon>Pseudomonadati</taxon>
        <taxon>Pseudomonadota</taxon>
        <taxon>Betaproteobacteria</taxon>
        <taxon>Burkholderiales</taxon>
        <taxon>Burkholderiaceae</taxon>
        <taxon>Burkholderia</taxon>
        <taxon>pseudomallei group</taxon>
    </lineage>
</organism>
<feature type="compositionally biased region" description="Basic and acidic residues" evidence="1">
    <location>
        <begin position="52"/>
        <end position="61"/>
    </location>
</feature>
<gene>
    <name evidence="2" type="ORF">DM82_1345</name>
</gene>